<protein>
    <submittedName>
        <fullName evidence="1">Uncharacterized protein</fullName>
    </submittedName>
</protein>
<organism evidence="1 2">
    <name type="scientific">Cerrena zonata</name>
    <dbReference type="NCBI Taxonomy" id="2478898"/>
    <lineage>
        <taxon>Eukaryota</taxon>
        <taxon>Fungi</taxon>
        <taxon>Dikarya</taxon>
        <taxon>Basidiomycota</taxon>
        <taxon>Agaricomycotina</taxon>
        <taxon>Agaricomycetes</taxon>
        <taxon>Polyporales</taxon>
        <taxon>Cerrenaceae</taxon>
        <taxon>Cerrena</taxon>
    </lineage>
</organism>
<evidence type="ECO:0000313" key="1">
    <source>
        <dbReference type="EMBL" id="KAK7693218.1"/>
    </source>
</evidence>
<accession>A0AAW0GIQ0</accession>
<dbReference type="Proteomes" id="UP001385951">
    <property type="component" value="Unassembled WGS sequence"/>
</dbReference>
<sequence>MSQRHQLLDIQADEAVTLTYDHPSTTSIEVAMSTSYSIRLDVLTAEYSAQNKTLRDRETEIK</sequence>
<evidence type="ECO:0000313" key="2">
    <source>
        <dbReference type="Proteomes" id="UP001385951"/>
    </source>
</evidence>
<name>A0AAW0GIQ0_9APHY</name>
<comment type="caution">
    <text evidence="1">The sequence shown here is derived from an EMBL/GenBank/DDBJ whole genome shotgun (WGS) entry which is preliminary data.</text>
</comment>
<reference evidence="1 2" key="1">
    <citation type="submission" date="2022-09" db="EMBL/GenBank/DDBJ databases">
        <authorList>
            <person name="Palmer J.M."/>
        </authorList>
    </citation>
    <scope>NUCLEOTIDE SEQUENCE [LARGE SCALE GENOMIC DNA]</scope>
    <source>
        <strain evidence="1 2">DSM 7382</strain>
    </source>
</reference>
<gene>
    <name evidence="1" type="ORF">QCA50_002784</name>
</gene>
<proteinExistence type="predicted"/>
<dbReference type="AlphaFoldDB" id="A0AAW0GIQ0"/>
<keyword evidence="2" id="KW-1185">Reference proteome</keyword>
<dbReference type="EMBL" id="JASBNA010000003">
    <property type="protein sequence ID" value="KAK7693218.1"/>
    <property type="molecule type" value="Genomic_DNA"/>
</dbReference>